<sequence length="101" mass="11281">MLSFFDGGRMLLSLLSYSITKGRVDNTLHSERVNIVVDDKGLLKEMNKQTNKHELNCNQRNKCNGSNQKIDTYIVTVADMVDIALASCPTWLCCLLLANSS</sequence>
<name>A0A7S4AR55_9STRA</name>
<gene>
    <name evidence="1" type="ORF">PAUS00366_LOCUS17012</name>
</gene>
<dbReference type="EMBL" id="HBIX01024613">
    <property type="protein sequence ID" value="CAE0724256.1"/>
    <property type="molecule type" value="Transcribed_RNA"/>
</dbReference>
<reference evidence="1" key="1">
    <citation type="submission" date="2021-01" db="EMBL/GenBank/DDBJ databases">
        <authorList>
            <person name="Corre E."/>
            <person name="Pelletier E."/>
            <person name="Niang G."/>
            <person name="Scheremetjew M."/>
            <person name="Finn R."/>
            <person name="Kale V."/>
            <person name="Holt S."/>
            <person name="Cochrane G."/>
            <person name="Meng A."/>
            <person name="Brown T."/>
            <person name="Cohen L."/>
        </authorList>
    </citation>
    <scope>NUCLEOTIDE SEQUENCE</scope>
    <source>
        <strain evidence="1">10249 10 AB</strain>
    </source>
</reference>
<protein>
    <submittedName>
        <fullName evidence="1">Uncharacterized protein</fullName>
    </submittedName>
</protein>
<organism evidence="1">
    <name type="scientific">Pseudo-nitzschia australis</name>
    <dbReference type="NCBI Taxonomy" id="44445"/>
    <lineage>
        <taxon>Eukaryota</taxon>
        <taxon>Sar</taxon>
        <taxon>Stramenopiles</taxon>
        <taxon>Ochrophyta</taxon>
        <taxon>Bacillariophyta</taxon>
        <taxon>Bacillariophyceae</taxon>
        <taxon>Bacillariophycidae</taxon>
        <taxon>Bacillariales</taxon>
        <taxon>Bacillariaceae</taxon>
        <taxon>Pseudo-nitzschia</taxon>
    </lineage>
</organism>
<proteinExistence type="predicted"/>
<evidence type="ECO:0000313" key="1">
    <source>
        <dbReference type="EMBL" id="CAE0724256.1"/>
    </source>
</evidence>
<dbReference type="AlphaFoldDB" id="A0A7S4AR55"/>
<accession>A0A7S4AR55</accession>